<reference evidence="2" key="1">
    <citation type="journal article" date="2012" name="Nat. Genet.">
        <title>Lifestyle transitions in plant pathogenic Colletotrichum fungi deciphered by genome and transcriptome analyses.</title>
        <authorList>
            <person name="O'Connell R.J."/>
            <person name="Thon M.R."/>
            <person name="Hacquard S."/>
            <person name="Amyotte S.G."/>
            <person name="Kleemann J."/>
            <person name="Torres M.F."/>
            <person name="Damm U."/>
            <person name="Buiate E.A."/>
            <person name="Epstein L."/>
            <person name="Alkan N."/>
            <person name="Altmueller J."/>
            <person name="Alvarado-Balderrama L."/>
            <person name="Bauser C.A."/>
            <person name="Becker C."/>
            <person name="Birren B.W."/>
            <person name="Chen Z."/>
            <person name="Choi J."/>
            <person name="Crouch J.A."/>
            <person name="Duvick J.P."/>
            <person name="Farman M.A."/>
            <person name="Gan P."/>
            <person name="Heiman D."/>
            <person name="Henrissat B."/>
            <person name="Howard R.J."/>
            <person name="Kabbage M."/>
            <person name="Koch C."/>
            <person name="Kracher B."/>
            <person name="Kubo Y."/>
            <person name="Law A.D."/>
            <person name="Lebrun M.-H."/>
            <person name="Lee Y.-H."/>
            <person name="Miyara I."/>
            <person name="Moore N."/>
            <person name="Neumann U."/>
            <person name="Nordstroem K."/>
            <person name="Panaccione D.G."/>
            <person name="Panstruga R."/>
            <person name="Place M."/>
            <person name="Proctor R.H."/>
            <person name="Prusky D."/>
            <person name="Rech G."/>
            <person name="Reinhardt R."/>
            <person name="Rollins J.A."/>
            <person name="Rounsley S."/>
            <person name="Schardl C.L."/>
            <person name="Schwartz D.C."/>
            <person name="Shenoy N."/>
            <person name="Shirasu K."/>
            <person name="Sikhakolli U.R."/>
            <person name="Stueber K."/>
            <person name="Sukno S.A."/>
            <person name="Sweigard J.A."/>
            <person name="Takano Y."/>
            <person name="Takahara H."/>
            <person name="Trail F."/>
            <person name="van der Does H.C."/>
            <person name="Voll L.M."/>
            <person name="Will I."/>
            <person name="Young S."/>
            <person name="Zeng Q."/>
            <person name="Zhang J."/>
            <person name="Zhou S."/>
            <person name="Dickman M.B."/>
            <person name="Schulze-Lefert P."/>
            <person name="Ver Loren van Themaat E."/>
            <person name="Ma L.-J."/>
            <person name="Vaillancourt L.J."/>
        </authorList>
    </citation>
    <scope>NUCLEOTIDE SEQUENCE [LARGE SCALE GENOMIC DNA]</scope>
    <source>
        <strain evidence="2">M1.001 / M2 / FGSC 10212</strain>
    </source>
</reference>
<keyword evidence="2" id="KW-1185">Reference proteome</keyword>
<dbReference type="RefSeq" id="XP_008094369.1">
    <property type="nucleotide sequence ID" value="XM_008096178.1"/>
</dbReference>
<dbReference type="AlphaFoldDB" id="E3QHL1"/>
<dbReference type="HOGENOM" id="CLU_2867542_0_0_1"/>
<proteinExistence type="predicted"/>
<name>E3QHL1_COLGM</name>
<dbReference type="VEuPathDB" id="FungiDB:GLRG_05493"/>
<evidence type="ECO:0000313" key="1">
    <source>
        <dbReference type="EMBL" id="EFQ30349.1"/>
    </source>
</evidence>
<evidence type="ECO:0000313" key="2">
    <source>
        <dbReference type="Proteomes" id="UP000008782"/>
    </source>
</evidence>
<accession>E3QHL1</accession>
<sequence>MSHSRNHWSAWDFGIQQPCRQELLAMPDMLTPDRLHAMGILVHLFCGNEGRRALIDTIINFKGA</sequence>
<dbReference type="Proteomes" id="UP000008782">
    <property type="component" value="Unassembled WGS sequence"/>
</dbReference>
<gene>
    <name evidence="1" type="ORF">GLRG_05493</name>
</gene>
<organism evidence="2">
    <name type="scientific">Colletotrichum graminicola (strain M1.001 / M2 / FGSC 10212)</name>
    <name type="common">Maize anthracnose fungus</name>
    <name type="synonym">Glomerella graminicola</name>
    <dbReference type="NCBI Taxonomy" id="645133"/>
    <lineage>
        <taxon>Eukaryota</taxon>
        <taxon>Fungi</taxon>
        <taxon>Dikarya</taxon>
        <taxon>Ascomycota</taxon>
        <taxon>Pezizomycotina</taxon>
        <taxon>Sordariomycetes</taxon>
        <taxon>Hypocreomycetidae</taxon>
        <taxon>Glomerellales</taxon>
        <taxon>Glomerellaceae</taxon>
        <taxon>Colletotrichum</taxon>
        <taxon>Colletotrichum graminicola species complex</taxon>
    </lineage>
</organism>
<protein>
    <submittedName>
        <fullName evidence="1">Uncharacterized protein</fullName>
    </submittedName>
</protein>
<dbReference type="GeneID" id="24410858"/>
<dbReference type="EMBL" id="GG697349">
    <property type="protein sequence ID" value="EFQ30349.1"/>
    <property type="molecule type" value="Genomic_DNA"/>
</dbReference>